<dbReference type="InterPro" id="IPR050090">
    <property type="entry name" value="Tyrosine_recombinase_XerCD"/>
</dbReference>
<feature type="domain" description="Tyr recombinase" evidence="3">
    <location>
        <begin position="195"/>
        <end position="376"/>
    </location>
</feature>
<proteinExistence type="predicted"/>
<dbReference type="Pfam" id="PF12167">
    <property type="entry name" value="Arm-DNA-bind_2"/>
    <property type="match status" value="1"/>
</dbReference>
<dbReference type="RefSeq" id="WP_089347543.1">
    <property type="nucleotide sequence ID" value="NZ_BJUM01000008.1"/>
</dbReference>
<keyword evidence="1" id="KW-0229">DNA integration</keyword>
<keyword evidence="2" id="KW-0233">DNA recombination</keyword>
<dbReference type="PANTHER" id="PTHR30349">
    <property type="entry name" value="PHAGE INTEGRASE-RELATED"/>
    <property type="match status" value="1"/>
</dbReference>
<reference evidence="4 5" key="1">
    <citation type="submission" date="2019-07" db="EMBL/GenBank/DDBJ databases">
        <title>Whole genome shotgun sequence of Pseudoalteromonas espejiana NBRC 102222.</title>
        <authorList>
            <person name="Hosoyama A."/>
            <person name="Uohara A."/>
            <person name="Ohji S."/>
            <person name="Ichikawa N."/>
        </authorList>
    </citation>
    <scope>NUCLEOTIDE SEQUENCE [LARGE SCALE GENOMIC DNA]</scope>
    <source>
        <strain evidence="4 5">NBRC 102222</strain>
    </source>
</reference>
<dbReference type="Proteomes" id="UP000321419">
    <property type="component" value="Unassembled WGS sequence"/>
</dbReference>
<dbReference type="AlphaFoldDB" id="A0A510XTB9"/>
<dbReference type="Gene3D" id="1.10.443.10">
    <property type="entry name" value="Intergrase catalytic core"/>
    <property type="match status" value="1"/>
</dbReference>
<name>A0A510XTB9_9GAMM</name>
<dbReference type="GO" id="GO:0006310">
    <property type="term" value="P:DNA recombination"/>
    <property type="evidence" value="ECO:0007669"/>
    <property type="project" value="UniProtKB-KW"/>
</dbReference>
<dbReference type="EMBL" id="BJUM01000008">
    <property type="protein sequence ID" value="GEK54254.1"/>
    <property type="molecule type" value="Genomic_DNA"/>
</dbReference>
<evidence type="ECO:0000256" key="1">
    <source>
        <dbReference type="ARBA" id="ARBA00022908"/>
    </source>
</evidence>
<evidence type="ECO:0000259" key="3">
    <source>
        <dbReference type="PROSITE" id="PS51898"/>
    </source>
</evidence>
<dbReference type="InterPro" id="IPR013762">
    <property type="entry name" value="Integrase-like_cat_sf"/>
</dbReference>
<comment type="caution">
    <text evidence="4">The sequence shown here is derived from an EMBL/GenBank/DDBJ whole genome shotgun (WGS) entry which is preliminary data.</text>
</comment>
<dbReference type="SUPFAM" id="SSF56349">
    <property type="entry name" value="DNA breaking-rejoining enzymes"/>
    <property type="match status" value="1"/>
</dbReference>
<dbReference type="GO" id="GO:0003677">
    <property type="term" value="F:DNA binding"/>
    <property type="evidence" value="ECO:0007669"/>
    <property type="project" value="InterPro"/>
</dbReference>
<dbReference type="PANTHER" id="PTHR30349:SF36">
    <property type="entry name" value="PROPHAGE INTEGRASE INTR-RELATED"/>
    <property type="match status" value="1"/>
</dbReference>
<dbReference type="GO" id="GO:0015074">
    <property type="term" value="P:DNA integration"/>
    <property type="evidence" value="ECO:0007669"/>
    <property type="project" value="UniProtKB-KW"/>
</dbReference>
<evidence type="ECO:0000313" key="5">
    <source>
        <dbReference type="Proteomes" id="UP000321419"/>
    </source>
</evidence>
<dbReference type="CDD" id="cd00796">
    <property type="entry name" value="INT_Rci_Hp1_C"/>
    <property type="match status" value="1"/>
</dbReference>
<dbReference type="InterPro" id="IPR002104">
    <property type="entry name" value="Integrase_catalytic"/>
</dbReference>
<dbReference type="OrthoDB" id="5391994at2"/>
<protein>
    <submittedName>
        <fullName evidence="4">Integrase</fullName>
    </submittedName>
</protein>
<organism evidence="4 5">
    <name type="scientific">Pseudoalteromonas espejiana</name>
    <dbReference type="NCBI Taxonomy" id="28107"/>
    <lineage>
        <taxon>Bacteria</taxon>
        <taxon>Pseudomonadati</taxon>
        <taxon>Pseudomonadota</taxon>
        <taxon>Gammaproteobacteria</taxon>
        <taxon>Alteromonadales</taxon>
        <taxon>Pseudoalteromonadaceae</taxon>
        <taxon>Pseudoalteromonas</taxon>
    </lineage>
</organism>
<gene>
    <name evidence="4" type="ORF">PES01_10990</name>
</gene>
<accession>A0A510XTB9</accession>
<dbReference type="PROSITE" id="PS51898">
    <property type="entry name" value="TYR_RECOMBINASE"/>
    <property type="match status" value="1"/>
</dbReference>
<evidence type="ECO:0000313" key="4">
    <source>
        <dbReference type="EMBL" id="GEK54254.1"/>
    </source>
</evidence>
<evidence type="ECO:0000256" key="2">
    <source>
        <dbReference type="ARBA" id="ARBA00023172"/>
    </source>
</evidence>
<keyword evidence="5" id="KW-1185">Reference proteome</keyword>
<dbReference type="InterPro" id="IPR011010">
    <property type="entry name" value="DNA_brk_join_enz"/>
</dbReference>
<sequence>MSDLELPKGITIHRDKLRIAFRPPNEKNQWKRSLGIPPTKANIKAAEQMLNAIRRDISLGQFDLSQYFPNDPSLKKDERMLGPIIREHFIKAKKGRVKGSTHNSYSIRAEWVIENYGHIDAANVSPKEAMELREGIISKSPSPEIATFRLWLIRFAVTRAVRALVLEEDRFGPMLDSVESKSKALTLEGLRKGIEANEVFTIDEAERIVKACSSENRKRLVTFLFWSGLRPGEAAALRREDICLPYIIVKRTLTQYGDEQSPKSGRARKIYLPSSARLALEQELRSHDSERAWVTSLGKPYTSSRLFTTKHWKRILDKAGLAYLAPYTTRHSFASWMLKAGEPESTVAAHLGHTDTAMIRRVYGKFIPDAKPVWTLDDPKKVEIVKNSMISKS</sequence>
<dbReference type="InterPro" id="IPR022000">
    <property type="entry name" value="Min27-like_integrase_DNA_bind"/>
</dbReference>
<dbReference type="Pfam" id="PF00589">
    <property type="entry name" value="Phage_integrase"/>
    <property type="match status" value="1"/>
</dbReference>